<name>A0A2T0RLL3_9BACT</name>
<proteinExistence type="predicted"/>
<dbReference type="RefSeq" id="WP_106140955.1">
    <property type="nucleotide sequence ID" value="NZ_PVTE01000047.1"/>
</dbReference>
<accession>A0A2T0RLL3</accession>
<organism evidence="1 2">
    <name type="scientific">Spirosoma oryzae</name>
    <dbReference type="NCBI Taxonomy" id="1469603"/>
    <lineage>
        <taxon>Bacteria</taxon>
        <taxon>Pseudomonadati</taxon>
        <taxon>Bacteroidota</taxon>
        <taxon>Cytophagia</taxon>
        <taxon>Cytophagales</taxon>
        <taxon>Cytophagaceae</taxon>
        <taxon>Spirosoma</taxon>
    </lineage>
</organism>
<comment type="caution">
    <text evidence="1">The sequence shown here is derived from an EMBL/GenBank/DDBJ whole genome shotgun (WGS) entry which is preliminary data.</text>
</comment>
<protein>
    <submittedName>
        <fullName evidence="1">Uncharacterized protein</fullName>
    </submittedName>
</protein>
<gene>
    <name evidence="1" type="ORF">CLV58_14723</name>
</gene>
<dbReference type="Proteomes" id="UP000238375">
    <property type="component" value="Unassembled WGS sequence"/>
</dbReference>
<dbReference type="EMBL" id="PVTE01000047">
    <property type="protein sequence ID" value="PRY22074.1"/>
    <property type="molecule type" value="Genomic_DNA"/>
</dbReference>
<sequence length="347" mass="35462">MKTSTPSLNWLVCGLLLGTTAYSCKTKDVSSITPVTYTFAGFDNVKLPEVTPTAPAAVSVTAGSITSSTMAAAVSAGLNSIAASGQVPASVQQAGAAVGQAVSASRASELASSLNPDMISSGTMSADMKKELSALANNAALKAYMPSYTLPTVNGKPVGARVGAGGITLVAVANATQQDGSSDACRQAASAAYTAVVQSLDATRTSQNTAINNNYTQLETAANAEVSSCQASVPTRYTDLRTTLRTQLNSSLATLNSVRATTGDALYNQLALMMYVGYVQALTNVDTIQAADLNVCTATRDAKIAAAKTARDSDLNRITTNYNTVLSTAATVRDRAVASCHNQGNGG</sequence>
<dbReference type="AlphaFoldDB" id="A0A2T0RLL3"/>
<dbReference type="PROSITE" id="PS51257">
    <property type="entry name" value="PROKAR_LIPOPROTEIN"/>
    <property type="match status" value="1"/>
</dbReference>
<keyword evidence="2" id="KW-1185">Reference proteome</keyword>
<dbReference type="OrthoDB" id="934295at2"/>
<reference evidence="1 2" key="1">
    <citation type="submission" date="2018-03" db="EMBL/GenBank/DDBJ databases">
        <title>Genomic Encyclopedia of Archaeal and Bacterial Type Strains, Phase II (KMG-II): from individual species to whole genera.</title>
        <authorList>
            <person name="Goeker M."/>
        </authorList>
    </citation>
    <scope>NUCLEOTIDE SEQUENCE [LARGE SCALE GENOMIC DNA]</scope>
    <source>
        <strain evidence="1 2">DSM 28354</strain>
    </source>
</reference>
<evidence type="ECO:0000313" key="1">
    <source>
        <dbReference type="EMBL" id="PRY22074.1"/>
    </source>
</evidence>
<evidence type="ECO:0000313" key="2">
    <source>
        <dbReference type="Proteomes" id="UP000238375"/>
    </source>
</evidence>